<evidence type="ECO:0000256" key="2">
    <source>
        <dbReference type="ARBA" id="ARBA00023002"/>
    </source>
</evidence>
<evidence type="ECO:0000256" key="3">
    <source>
        <dbReference type="ARBA" id="ARBA00023033"/>
    </source>
</evidence>
<dbReference type="Proteomes" id="UP000246702">
    <property type="component" value="Unassembled WGS sequence"/>
</dbReference>
<evidence type="ECO:0000313" key="6">
    <source>
        <dbReference type="EMBL" id="PWY93204.1"/>
    </source>
</evidence>
<dbReference type="GeneID" id="37113372"/>
<dbReference type="InterPro" id="IPR036396">
    <property type="entry name" value="Cyt_P450_sf"/>
</dbReference>
<dbReference type="EMBL" id="MSFK01000007">
    <property type="protein sequence ID" value="PWY93204.1"/>
    <property type="molecule type" value="Genomic_DNA"/>
</dbReference>
<dbReference type="PRINTS" id="PR00385">
    <property type="entry name" value="P450"/>
</dbReference>
<dbReference type="InterPro" id="IPR050121">
    <property type="entry name" value="Cytochrome_P450_monoxygenase"/>
</dbReference>
<dbReference type="Pfam" id="PF00067">
    <property type="entry name" value="p450"/>
    <property type="match status" value="1"/>
</dbReference>
<dbReference type="GO" id="GO:0004497">
    <property type="term" value="F:monooxygenase activity"/>
    <property type="evidence" value="ECO:0007669"/>
    <property type="project" value="UniProtKB-KW"/>
</dbReference>
<dbReference type="PRINTS" id="PR00463">
    <property type="entry name" value="EP450I"/>
</dbReference>
<dbReference type="InterPro" id="IPR001128">
    <property type="entry name" value="Cyt_P450"/>
</dbReference>
<dbReference type="GO" id="GO:0016705">
    <property type="term" value="F:oxidoreductase activity, acting on paired donors, with incorporation or reduction of molecular oxygen"/>
    <property type="evidence" value="ECO:0007669"/>
    <property type="project" value="InterPro"/>
</dbReference>
<keyword evidence="2" id="KW-0560">Oxidoreductase</keyword>
<organism evidence="6 7">
    <name type="scientific">Aspergillus sclerotioniger CBS 115572</name>
    <dbReference type="NCBI Taxonomy" id="1450535"/>
    <lineage>
        <taxon>Eukaryota</taxon>
        <taxon>Fungi</taxon>
        <taxon>Dikarya</taxon>
        <taxon>Ascomycota</taxon>
        <taxon>Pezizomycotina</taxon>
        <taxon>Eurotiomycetes</taxon>
        <taxon>Eurotiomycetidae</taxon>
        <taxon>Eurotiales</taxon>
        <taxon>Aspergillaceae</taxon>
        <taxon>Aspergillus</taxon>
        <taxon>Aspergillus subgen. Circumdati</taxon>
    </lineage>
</organism>
<comment type="cofactor">
    <cofactor evidence="4">
        <name>heme</name>
        <dbReference type="ChEBI" id="CHEBI:30413"/>
    </cofactor>
</comment>
<comment type="caution">
    <text evidence="6">The sequence shown here is derived from an EMBL/GenBank/DDBJ whole genome shotgun (WGS) entry which is preliminary data.</text>
</comment>
<keyword evidence="3" id="KW-0503">Monooxygenase</keyword>
<keyword evidence="7" id="KW-1185">Reference proteome</keyword>
<keyword evidence="5" id="KW-0812">Transmembrane</keyword>
<proteinExistence type="inferred from homology"/>
<accession>A0A317X3J0</accession>
<dbReference type="PANTHER" id="PTHR24305">
    <property type="entry name" value="CYTOCHROME P450"/>
    <property type="match status" value="1"/>
</dbReference>
<evidence type="ECO:0000256" key="5">
    <source>
        <dbReference type="SAM" id="Phobius"/>
    </source>
</evidence>
<keyword evidence="5" id="KW-1133">Transmembrane helix</keyword>
<sequence length="567" mass="63372">MEVPSSILSPAGLRAGLESDLGSLAASAAGLGLLSHLSIFRTSFPVEDYLLGMLALYALAVLSMASAYLALTQFSIAQTLFRVALISSAFNIGLISSIGAYRFFFHRLHPFPGPRWSKLTSFYSAYLAAKNVQYHVEVKKLHQEYGDFIRTGPRELCVVRKSAIPLVFGPQSKCRKSTFYAHASTNPKQCNIHHTRDFEDHRRRRKAWDRGFNLKSLGMYEPRVKVKVDQLASHIGNTLGQSIDATAWSMFLSFDVMGDVGFGKEFKNLTTEVEHPAIKGVHDHMVILGVATHVPWLLYLLSRVPGAVSGYSSFFKWCADEIERKQEIWDATAYPEDVVSWLLKAYVEQDISAPPSKAALHDDSRAIIIAGSETTATTLVSILYYLAKHPSVLSKLQRKLDEAMPGGAKDWSYERVKEIPFIDDIINETLRLRPVLMTGGSRVTPMEGLQVDEVYIPGDINVFVPLQLIQNDKRYYRDAEKFIPERWGEKKDEMGTDGAPFIPFLSGPYICPGRSLAMLSLRTSVSTIAQQYNFSFAPGETGETFETGALDTFTTSLPPLQLEFQRR</sequence>
<evidence type="ECO:0000256" key="4">
    <source>
        <dbReference type="PIRSR" id="PIRSR602401-1"/>
    </source>
</evidence>
<keyword evidence="4" id="KW-0479">Metal-binding</keyword>
<gene>
    <name evidence="6" type="ORF">BO94DRAFT_532942</name>
</gene>
<dbReference type="CDD" id="cd11061">
    <property type="entry name" value="CYP67-like"/>
    <property type="match status" value="1"/>
</dbReference>
<dbReference type="GO" id="GO:0020037">
    <property type="term" value="F:heme binding"/>
    <property type="evidence" value="ECO:0007669"/>
    <property type="project" value="InterPro"/>
</dbReference>
<feature type="binding site" description="axial binding residue" evidence="4">
    <location>
        <position position="511"/>
    </location>
    <ligand>
        <name>heme</name>
        <dbReference type="ChEBI" id="CHEBI:30413"/>
    </ligand>
    <ligandPart>
        <name>Fe</name>
        <dbReference type="ChEBI" id="CHEBI:18248"/>
    </ligandPart>
</feature>
<reference evidence="6 7" key="1">
    <citation type="submission" date="2016-12" db="EMBL/GenBank/DDBJ databases">
        <title>The genomes of Aspergillus section Nigri reveals drivers in fungal speciation.</title>
        <authorList>
            <consortium name="DOE Joint Genome Institute"/>
            <person name="Vesth T.C."/>
            <person name="Nybo J."/>
            <person name="Theobald S."/>
            <person name="Brandl J."/>
            <person name="Frisvad J.C."/>
            <person name="Nielsen K.F."/>
            <person name="Lyhne E.K."/>
            <person name="Kogle M.E."/>
            <person name="Kuo A."/>
            <person name="Riley R."/>
            <person name="Clum A."/>
            <person name="Nolan M."/>
            <person name="Lipzen A."/>
            <person name="Salamov A."/>
            <person name="Henrissat B."/>
            <person name="Wiebenga A."/>
            <person name="De Vries R.P."/>
            <person name="Grigoriev I.V."/>
            <person name="Mortensen U.H."/>
            <person name="Andersen M.R."/>
            <person name="Baker S.E."/>
        </authorList>
    </citation>
    <scope>NUCLEOTIDE SEQUENCE [LARGE SCALE GENOMIC DNA]</scope>
    <source>
        <strain evidence="6 7">CBS 115572</strain>
    </source>
</reference>
<dbReference type="SUPFAM" id="SSF48264">
    <property type="entry name" value="Cytochrome P450"/>
    <property type="match status" value="1"/>
</dbReference>
<name>A0A317X3J0_9EURO</name>
<feature type="transmembrane region" description="Helical" evidence="5">
    <location>
        <begin position="49"/>
        <end position="71"/>
    </location>
</feature>
<dbReference type="OrthoDB" id="6692864at2759"/>
<protein>
    <submittedName>
        <fullName evidence="6">Cytochrome P450</fullName>
    </submittedName>
</protein>
<evidence type="ECO:0000313" key="7">
    <source>
        <dbReference type="Proteomes" id="UP000246702"/>
    </source>
</evidence>
<keyword evidence="4" id="KW-0408">Iron</keyword>
<feature type="transmembrane region" description="Helical" evidence="5">
    <location>
        <begin position="83"/>
        <end position="104"/>
    </location>
</feature>
<dbReference type="Gene3D" id="1.10.630.10">
    <property type="entry name" value="Cytochrome P450"/>
    <property type="match status" value="1"/>
</dbReference>
<dbReference type="PANTHER" id="PTHR24305:SF78">
    <property type="entry name" value="P450, PUTATIVE (EUROFUNG)-RELATED"/>
    <property type="match status" value="1"/>
</dbReference>
<dbReference type="AlphaFoldDB" id="A0A317X3J0"/>
<dbReference type="FunFam" id="1.10.630.10:FF:000129">
    <property type="entry name" value="Benzoate 4-monooxygenase cytochrome P450"/>
    <property type="match status" value="1"/>
</dbReference>
<evidence type="ECO:0000256" key="1">
    <source>
        <dbReference type="ARBA" id="ARBA00010617"/>
    </source>
</evidence>
<dbReference type="InterPro" id="IPR002401">
    <property type="entry name" value="Cyt_P450_E_grp-I"/>
</dbReference>
<keyword evidence="4" id="KW-0349">Heme</keyword>
<dbReference type="RefSeq" id="XP_025469965.1">
    <property type="nucleotide sequence ID" value="XM_025611229.1"/>
</dbReference>
<dbReference type="STRING" id="1450535.A0A317X3J0"/>
<dbReference type="GO" id="GO:0005506">
    <property type="term" value="F:iron ion binding"/>
    <property type="evidence" value="ECO:0007669"/>
    <property type="project" value="InterPro"/>
</dbReference>
<keyword evidence="5" id="KW-0472">Membrane</keyword>
<comment type="similarity">
    <text evidence="1">Belongs to the cytochrome P450 family.</text>
</comment>